<feature type="coiled-coil region" evidence="1">
    <location>
        <begin position="231"/>
        <end position="279"/>
    </location>
</feature>
<dbReference type="PANTHER" id="PTHR43941">
    <property type="entry name" value="STRUCTURAL MAINTENANCE OF CHROMOSOMES PROTEIN 2"/>
    <property type="match status" value="1"/>
</dbReference>
<keyword evidence="4" id="KW-1185">Reference proteome</keyword>
<feature type="compositionally biased region" description="Polar residues" evidence="2">
    <location>
        <begin position="515"/>
        <end position="528"/>
    </location>
</feature>
<feature type="compositionally biased region" description="Low complexity" evidence="2">
    <location>
        <begin position="852"/>
        <end position="864"/>
    </location>
</feature>
<evidence type="ECO:0000313" key="4">
    <source>
        <dbReference type="Proteomes" id="UP000310158"/>
    </source>
</evidence>
<keyword evidence="1" id="KW-0175">Coiled coil</keyword>
<dbReference type="GO" id="GO:0000796">
    <property type="term" value="C:condensin complex"/>
    <property type="evidence" value="ECO:0007669"/>
    <property type="project" value="TreeGrafter"/>
</dbReference>
<feature type="coiled-coil region" evidence="1">
    <location>
        <begin position="46"/>
        <end position="73"/>
    </location>
</feature>
<reference evidence="3 4" key="1">
    <citation type="submission" date="2019-02" db="EMBL/GenBank/DDBJ databases">
        <title>Genome sequencing of the rare red list fungi Bondarzewia mesenterica.</title>
        <authorList>
            <person name="Buettner E."/>
            <person name="Kellner H."/>
        </authorList>
    </citation>
    <scope>NUCLEOTIDE SEQUENCE [LARGE SCALE GENOMIC DNA]</scope>
    <source>
        <strain evidence="3 4">DSM 108281</strain>
    </source>
</reference>
<dbReference type="GO" id="GO:0003682">
    <property type="term" value="F:chromatin binding"/>
    <property type="evidence" value="ECO:0007669"/>
    <property type="project" value="TreeGrafter"/>
</dbReference>
<dbReference type="GO" id="GO:0000793">
    <property type="term" value="C:condensed chromosome"/>
    <property type="evidence" value="ECO:0007669"/>
    <property type="project" value="TreeGrafter"/>
</dbReference>
<feature type="compositionally biased region" description="Low complexity" evidence="2">
    <location>
        <begin position="631"/>
        <end position="641"/>
    </location>
</feature>
<feature type="region of interest" description="Disordered" evidence="2">
    <location>
        <begin position="793"/>
        <end position="874"/>
    </location>
</feature>
<feature type="coiled-coil region" evidence="1">
    <location>
        <begin position="442"/>
        <end position="469"/>
    </location>
</feature>
<feature type="compositionally biased region" description="Polar residues" evidence="2">
    <location>
        <begin position="801"/>
        <end position="814"/>
    </location>
</feature>
<organism evidence="3 4">
    <name type="scientific">Bondarzewia mesenterica</name>
    <dbReference type="NCBI Taxonomy" id="1095465"/>
    <lineage>
        <taxon>Eukaryota</taxon>
        <taxon>Fungi</taxon>
        <taxon>Dikarya</taxon>
        <taxon>Basidiomycota</taxon>
        <taxon>Agaricomycotina</taxon>
        <taxon>Agaricomycetes</taxon>
        <taxon>Russulales</taxon>
        <taxon>Bondarzewiaceae</taxon>
        <taxon>Bondarzewia</taxon>
    </lineage>
</organism>
<proteinExistence type="predicted"/>
<evidence type="ECO:0000256" key="1">
    <source>
        <dbReference type="SAM" id="Coils"/>
    </source>
</evidence>
<dbReference type="OrthoDB" id="2592022at2759"/>
<feature type="region of interest" description="Disordered" evidence="2">
    <location>
        <begin position="183"/>
        <end position="205"/>
    </location>
</feature>
<evidence type="ECO:0000313" key="3">
    <source>
        <dbReference type="EMBL" id="THH20874.1"/>
    </source>
</evidence>
<dbReference type="EMBL" id="SGPL01000012">
    <property type="protein sequence ID" value="THH20874.1"/>
    <property type="molecule type" value="Genomic_DNA"/>
</dbReference>
<sequence length="958" mass="103926">MTSIELQINDDHPLALELTSLRTAVALFQHEAHASSLKLQRQSLDSTLALERAQDLERENAALREEIAALHSHPDVSPHTAALQVPELTLALRRISDKLTTTEETLLTRTTELAHALAATAKAKHEVEGAYELAAHTRAREEEGKVLQRELQRKVRAAEEERRMTDRVVEEYADLVRTLEGRQSLTGLSSPSRSTHTGNGTARLSNTTLVDGLKDGKTGLQKLLEEFNGETQRFEAEIGRLHSELEVAEAKWEAERKSAEQDRVQMAQARSELEKYQADDNSAAKMVSRYMKFSQSTTNALQQSLESLKARHTASISTLQLEVSTLQSSLASERRQTERLRDVLDELTEQLAQEAYGRRREVALRLAVVGREDALAEALRRWLRRAKETIIRTTVEDASSEAMRLGFESVVGDAGELLIMADADPRSEGEVVDAGLGSVARILAAQDAVKTLVEELQNETEKRMQLERILGRTEVDKDGQLIPVAVKIARSPAIAPSAMQVDAVTSSKPLSSAQVPATLADSTDSPIAQSLPLVPDPVPPPGSIEQLSSADVASAMTVAAVEILHQPSPRLPEELKTPVSLVESLSVTENSRAAMFPSADPVQLGQTSSFIMALPDASGVEDETTLHSTYPPAAASPSHPPLLSVPSSQPLLIDLAKVKNRYDTLQRAFRDCHLALRDLKETIPSLHTSPFLSVLQAAVTRLDDYNEDARVELEIRVSDEERVSRGYEILLSVPGAISSDAETAEIEAAVRAFVDGTEAAVARAQSQFTHKLDDLEHDVAAVKRALHELLATVEPDVDSTPPKQSANSSWTSLTAGFFTPPRPTSPAPTFGSVMTSPRPHRAPPSAHLHARSGSSDSISGGLSSPNGTPSPFASLDLRISMPAHVMSSTPASLARSPPRARKTSGMYMLGLGMRSASLVGSGGNGRSASMMSLQRPMQLEVEAERVVLDEETNTSDVE</sequence>
<dbReference type="GO" id="GO:0007076">
    <property type="term" value="P:mitotic chromosome condensation"/>
    <property type="evidence" value="ECO:0007669"/>
    <property type="project" value="TreeGrafter"/>
</dbReference>
<dbReference type="PANTHER" id="PTHR43941:SF1">
    <property type="entry name" value="STRUCTURAL MAINTENANCE OF CHROMOSOMES PROTEIN 2"/>
    <property type="match status" value="1"/>
</dbReference>
<dbReference type="Proteomes" id="UP000310158">
    <property type="component" value="Unassembled WGS sequence"/>
</dbReference>
<feature type="region of interest" description="Disordered" evidence="2">
    <location>
        <begin position="622"/>
        <end position="641"/>
    </location>
</feature>
<feature type="region of interest" description="Disordered" evidence="2">
    <location>
        <begin position="515"/>
        <end position="543"/>
    </location>
</feature>
<name>A0A4S4M6I2_9AGAM</name>
<dbReference type="AlphaFoldDB" id="A0A4S4M6I2"/>
<comment type="caution">
    <text evidence="3">The sequence shown here is derived from an EMBL/GenBank/DDBJ whole genome shotgun (WGS) entry which is preliminary data.</text>
</comment>
<gene>
    <name evidence="3" type="ORF">EW146_g531</name>
</gene>
<accession>A0A4S4M6I2</accession>
<dbReference type="GO" id="GO:0000785">
    <property type="term" value="C:chromatin"/>
    <property type="evidence" value="ECO:0007669"/>
    <property type="project" value="TreeGrafter"/>
</dbReference>
<protein>
    <submittedName>
        <fullName evidence="3">Uncharacterized protein</fullName>
    </submittedName>
</protein>
<evidence type="ECO:0000256" key="2">
    <source>
        <dbReference type="SAM" id="MobiDB-lite"/>
    </source>
</evidence>